<evidence type="ECO:0000256" key="5">
    <source>
        <dbReference type="NCBIfam" id="TIGR01378"/>
    </source>
</evidence>
<dbReference type="PANTHER" id="PTHR41299:SF1">
    <property type="entry name" value="THIAMINE PYROPHOSPHOKINASE"/>
    <property type="match status" value="1"/>
</dbReference>
<protein>
    <recommendedName>
        <fullName evidence="5">Thiamine diphosphokinase</fullName>
        <ecNumber evidence="5">2.7.6.2</ecNumber>
    </recommendedName>
</protein>
<dbReference type="GO" id="GO:0009229">
    <property type="term" value="P:thiamine diphosphate biosynthetic process"/>
    <property type="evidence" value="ECO:0007669"/>
    <property type="project" value="InterPro"/>
</dbReference>
<dbReference type="GO" id="GO:0006772">
    <property type="term" value="P:thiamine metabolic process"/>
    <property type="evidence" value="ECO:0007669"/>
    <property type="project" value="UniProtKB-UniRule"/>
</dbReference>
<dbReference type="InterPro" id="IPR053149">
    <property type="entry name" value="TPK"/>
</dbReference>
<dbReference type="Proteomes" id="UP000823635">
    <property type="component" value="Unassembled WGS sequence"/>
</dbReference>
<dbReference type="InterPro" id="IPR036759">
    <property type="entry name" value="TPK_catalytic_sf"/>
</dbReference>
<evidence type="ECO:0000313" key="9">
    <source>
        <dbReference type="Proteomes" id="UP000823635"/>
    </source>
</evidence>
<gene>
    <name evidence="8" type="ORF">IAC68_06635</name>
</gene>
<keyword evidence="3" id="KW-0418">Kinase</keyword>
<dbReference type="CDD" id="cd07995">
    <property type="entry name" value="TPK"/>
    <property type="match status" value="1"/>
</dbReference>
<dbReference type="Gene3D" id="3.40.50.10240">
    <property type="entry name" value="Thiamin pyrophosphokinase, catalytic domain"/>
    <property type="match status" value="1"/>
</dbReference>
<dbReference type="EMBL" id="JADINB010000143">
    <property type="protein sequence ID" value="MBO8429587.1"/>
    <property type="molecule type" value="Genomic_DNA"/>
</dbReference>
<name>A0A9D9DKG5_9BACT</name>
<dbReference type="EC" id="2.7.6.2" evidence="5"/>
<keyword evidence="2" id="KW-0547">Nucleotide-binding</keyword>
<evidence type="ECO:0000256" key="3">
    <source>
        <dbReference type="ARBA" id="ARBA00022777"/>
    </source>
</evidence>
<dbReference type="Pfam" id="PF21275">
    <property type="entry name" value="Thi_PPkinase_C"/>
    <property type="match status" value="1"/>
</dbReference>
<evidence type="ECO:0000256" key="2">
    <source>
        <dbReference type="ARBA" id="ARBA00022741"/>
    </source>
</evidence>
<dbReference type="InterPro" id="IPR007371">
    <property type="entry name" value="TPK_catalytic"/>
</dbReference>
<reference evidence="8" key="1">
    <citation type="submission" date="2020-10" db="EMBL/GenBank/DDBJ databases">
        <authorList>
            <person name="Gilroy R."/>
        </authorList>
    </citation>
    <scope>NUCLEOTIDE SEQUENCE</scope>
    <source>
        <strain evidence="8">15467</strain>
    </source>
</reference>
<keyword evidence="1 8" id="KW-0808">Transferase</keyword>
<organism evidence="8 9">
    <name type="scientific">Candidatus Egerieousia excrementavium</name>
    <dbReference type="NCBI Taxonomy" id="2840778"/>
    <lineage>
        <taxon>Bacteria</taxon>
        <taxon>Pseudomonadati</taxon>
        <taxon>Bacteroidota</taxon>
        <taxon>Bacteroidia</taxon>
        <taxon>Bacteroidales</taxon>
        <taxon>Candidatus Egerieousia</taxon>
    </lineage>
</organism>
<accession>A0A9D9DKG5</accession>
<dbReference type="Pfam" id="PF04263">
    <property type="entry name" value="TPK_catalytic"/>
    <property type="match status" value="1"/>
</dbReference>
<evidence type="ECO:0000259" key="6">
    <source>
        <dbReference type="Pfam" id="PF04263"/>
    </source>
</evidence>
<comment type="caution">
    <text evidence="8">The sequence shown here is derived from an EMBL/GenBank/DDBJ whole genome shotgun (WGS) entry which is preliminary data.</text>
</comment>
<evidence type="ECO:0000256" key="4">
    <source>
        <dbReference type="ARBA" id="ARBA00022840"/>
    </source>
</evidence>
<dbReference type="NCBIfam" id="TIGR01378">
    <property type="entry name" value="thi_PPkinase"/>
    <property type="match status" value="1"/>
</dbReference>
<feature type="domain" description="Thiamin pyrophosphokinase-like substrate-binding" evidence="7">
    <location>
        <begin position="132"/>
        <end position="197"/>
    </location>
</feature>
<evidence type="ECO:0000259" key="7">
    <source>
        <dbReference type="Pfam" id="PF21275"/>
    </source>
</evidence>
<dbReference type="GO" id="GO:0016301">
    <property type="term" value="F:kinase activity"/>
    <property type="evidence" value="ECO:0007669"/>
    <property type="project" value="UniProtKB-KW"/>
</dbReference>
<evidence type="ECO:0000313" key="8">
    <source>
        <dbReference type="EMBL" id="MBO8429587.1"/>
    </source>
</evidence>
<keyword evidence="4" id="KW-0067">ATP-binding</keyword>
<dbReference type="AlphaFoldDB" id="A0A9D9DKG5"/>
<reference evidence="8" key="2">
    <citation type="journal article" date="2021" name="PeerJ">
        <title>Extensive microbial diversity within the chicken gut microbiome revealed by metagenomics and culture.</title>
        <authorList>
            <person name="Gilroy R."/>
            <person name="Ravi A."/>
            <person name="Getino M."/>
            <person name="Pursley I."/>
            <person name="Horton D.L."/>
            <person name="Alikhan N.F."/>
            <person name="Baker D."/>
            <person name="Gharbi K."/>
            <person name="Hall N."/>
            <person name="Watson M."/>
            <person name="Adriaenssens E.M."/>
            <person name="Foster-Nyarko E."/>
            <person name="Jarju S."/>
            <person name="Secka A."/>
            <person name="Antonio M."/>
            <person name="Oren A."/>
            <person name="Chaudhuri R.R."/>
            <person name="La Ragione R."/>
            <person name="Hildebrand F."/>
            <person name="Pallen M.J."/>
        </authorList>
    </citation>
    <scope>NUCLEOTIDE SEQUENCE</scope>
    <source>
        <strain evidence="8">15467</strain>
    </source>
</reference>
<dbReference type="GO" id="GO:0005524">
    <property type="term" value="F:ATP binding"/>
    <property type="evidence" value="ECO:0007669"/>
    <property type="project" value="UniProtKB-KW"/>
</dbReference>
<dbReference type="SUPFAM" id="SSF63999">
    <property type="entry name" value="Thiamin pyrophosphokinase, catalytic domain"/>
    <property type="match status" value="1"/>
</dbReference>
<dbReference type="InterPro" id="IPR049442">
    <property type="entry name" value="Thi_PPkinase-like_C"/>
</dbReference>
<dbReference type="PANTHER" id="PTHR41299">
    <property type="entry name" value="THIAMINE PYROPHOSPHOKINASE"/>
    <property type="match status" value="1"/>
</dbReference>
<sequence length="221" mass="24870">MAGHIAIVADGAFPKHPHPLKVLRNADKIICCDNAVLKLERHCGLHCDFIAGDMDSMSPENQIKYKDIICKESEQEHNDMTKAFRLAMTLKPEKISILGATGLREDHTLGNISLVAEYARIFRNVEMITDYGIFFPLLDSSAIKCRKGEQISIFAFDQTLRIKSAGLKYPTDNVVFDLWWKATLNEALEEDVHLEFNHPARVIVFRNYQIKSPRPGTGAAG</sequence>
<proteinExistence type="predicted"/>
<evidence type="ECO:0000256" key="1">
    <source>
        <dbReference type="ARBA" id="ARBA00022679"/>
    </source>
</evidence>
<dbReference type="InterPro" id="IPR006282">
    <property type="entry name" value="Thi_PPkinase"/>
</dbReference>
<dbReference type="GO" id="GO:0004788">
    <property type="term" value="F:thiamine diphosphokinase activity"/>
    <property type="evidence" value="ECO:0007669"/>
    <property type="project" value="UniProtKB-UniRule"/>
</dbReference>
<feature type="domain" description="Thiamin pyrophosphokinase catalytic" evidence="6">
    <location>
        <begin position="21"/>
        <end position="118"/>
    </location>
</feature>